<dbReference type="Proteomes" id="UP001549184">
    <property type="component" value="Unassembled WGS sequence"/>
</dbReference>
<dbReference type="EMBL" id="JBEPMU010000004">
    <property type="protein sequence ID" value="MET3653330.1"/>
    <property type="molecule type" value="Genomic_DNA"/>
</dbReference>
<dbReference type="InterPro" id="IPR050263">
    <property type="entry name" value="Bact_Fimbrial_Adh_Pro"/>
</dbReference>
<sequence>MKKLLLSAVLVASLGAVSVANAASTGTITINGSVVASTCSVLVNGAASPTITLNPMINTMLPAGASGGWTAVTMAVTNCAAITGWSKVYPYFSGAGIDSTNGYLLNTAATPSNVEIALSNTQAIGGALTLNGASGSQGAGNMNLSGAGSNGSFTYYAGYVAPAGTGATVGGVTSTVQYALNYQ</sequence>
<evidence type="ECO:0000256" key="1">
    <source>
        <dbReference type="ARBA" id="ARBA00004561"/>
    </source>
</evidence>
<comment type="similarity">
    <text evidence="2">Belongs to the fimbrial protein family.</text>
</comment>
<dbReference type="InterPro" id="IPR036937">
    <property type="entry name" value="Adhesion_dom_fimbrial_sf"/>
</dbReference>
<proteinExistence type="inferred from homology"/>
<dbReference type="SUPFAM" id="SSF49401">
    <property type="entry name" value="Bacterial adhesins"/>
    <property type="match status" value="1"/>
</dbReference>
<keyword evidence="7" id="KW-1185">Reference proteome</keyword>
<protein>
    <submittedName>
        <fullName evidence="6">Major type 1 subunit fimbrin (Pilin)</fullName>
    </submittedName>
</protein>
<name>A0ABV2JWY4_9GAMM</name>
<keyword evidence="3 5" id="KW-0732">Signal</keyword>
<dbReference type="Gene3D" id="2.60.40.1090">
    <property type="entry name" value="Fimbrial-type adhesion domain"/>
    <property type="match status" value="1"/>
</dbReference>
<evidence type="ECO:0000313" key="6">
    <source>
        <dbReference type="EMBL" id="MET3653330.1"/>
    </source>
</evidence>
<keyword evidence="4" id="KW-0281">Fimbrium</keyword>
<feature type="chain" id="PRO_5045099837" evidence="5">
    <location>
        <begin position="23"/>
        <end position="183"/>
    </location>
</feature>
<evidence type="ECO:0000256" key="3">
    <source>
        <dbReference type="ARBA" id="ARBA00022729"/>
    </source>
</evidence>
<dbReference type="PANTHER" id="PTHR33420">
    <property type="entry name" value="FIMBRIAL SUBUNIT ELFA-RELATED"/>
    <property type="match status" value="1"/>
</dbReference>
<accession>A0ABV2JWY4</accession>
<dbReference type="InterPro" id="IPR008966">
    <property type="entry name" value="Adhesion_dom_sf"/>
</dbReference>
<evidence type="ECO:0000313" key="7">
    <source>
        <dbReference type="Proteomes" id="UP001549184"/>
    </source>
</evidence>
<dbReference type="RefSeq" id="WP_354014717.1">
    <property type="nucleotide sequence ID" value="NZ_JBEPMU010000004.1"/>
</dbReference>
<organism evidence="6 7">
    <name type="scientific">Dyella japonica</name>
    <dbReference type="NCBI Taxonomy" id="231455"/>
    <lineage>
        <taxon>Bacteria</taxon>
        <taxon>Pseudomonadati</taxon>
        <taxon>Pseudomonadota</taxon>
        <taxon>Gammaproteobacteria</taxon>
        <taxon>Lysobacterales</taxon>
        <taxon>Rhodanobacteraceae</taxon>
        <taxon>Dyella</taxon>
    </lineage>
</organism>
<evidence type="ECO:0000256" key="4">
    <source>
        <dbReference type="ARBA" id="ARBA00023263"/>
    </source>
</evidence>
<feature type="signal peptide" evidence="5">
    <location>
        <begin position="1"/>
        <end position="22"/>
    </location>
</feature>
<gene>
    <name evidence="6" type="ORF">ABIC75_003066</name>
</gene>
<dbReference type="PANTHER" id="PTHR33420:SF3">
    <property type="entry name" value="FIMBRIAL SUBUNIT ELFA"/>
    <property type="match status" value="1"/>
</dbReference>
<comment type="subcellular location">
    <subcellularLocation>
        <location evidence="1">Fimbrium</location>
    </subcellularLocation>
</comment>
<comment type="caution">
    <text evidence="6">The sequence shown here is derived from an EMBL/GenBank/DDBJ whole genome shotgun (WGS) entry which is preliminary data.</text>
</comment>
<evidence type="ECO:0000256" key="5">
    <source>
        <dbReference type="SAM" id="SignalP"/>
    </source>
</evidence>
<evidence type="ECO:0000256" key="2">
    <source>
        <dbReference type="ARBA" id="ARBA00006671"/>
    </source>
</evidence>
<reference evidence="6 7" key="1">
    <citation type="submission" date="2024-06" db="EMBL/GenBank/DDBJ databases">
        <title>Sorghum-associated microbial communities from plants grown in Nebraska, USA.</title>
        <authorList>
            <person name="Schachtman D."/>
        </authorList>
    </citation>
    <scope>NUCLEOTIDE SEQUENCE [LARGE SCALE GENOMIC DNA]</scope>
    <source>
        <strain evidence="6 7">1073</strain>
    </source>
</reference>